<reference evidence="1" key="2">
    <citation type="journal article" date="2015" name="Data Brief">
        <title>Shoot transcriptome of the giant reed, Arundo donax.</title>
        <authorList>
            <person name="Barrero R.A."/>
            <person name="Guerrero F.D."/>
            <person name="Moolhuijzen P."/>
            <person name="Goolsby J.A."/>
            <person name="Tidwell J."/>
            <person name="Bellgard S.E."/>
            <person name="Bellgard M.I."/>
        </authorList>
    </citation>
    <scope>NUCLEOTIDE SEQUENCE</scope>
    <source>
        <tissue evidence="1">Shoot tissue taken approximately 20 cm above the soil surface</tissue>
    </source>
</reference>
<proteinExistence type="predicted"/>
<name>A0A0A9EBM9_ARUDO</name>
<dbReference type="AlphaFoldDB" id="A0A0A9EBM9"/>
<dbReference type="EMBL" id="GBRH01199776">
    <property type="protein sequence ID" value="JAD98119.1"/>
    <property type="molecule type" value="Transcribed_RNA"/>
</dbReference>
<accession>A0A0A9EBM9</accession>
<protein>
    <submittedName>
        <fullName evidence="1">Uncharacterized protein</fullName>
    </submittedName>
</protein>
<reference evidence="1" key="1">
    <citation type="submission" date="2014-09" db="EMBL/GenBank/DDBJ databases">
        <authorList>
            <person name="Magalhaes I.L.F."/>
            <person name="Oliveira U."/>
            <person name="Santos F.R."/>
            <person name="Vidigal T.H.D.A."/>
            <person name="Brescovit A.D."/>
            <person name="Santos A.J."/>
        </authorList>
    </citation>
    <scope>NUCLEOTIDE SEQUENCE</scope>
    <source>
        <tissue evidence="1">Shoot tissue taken approximately 20 cm above the soil surface</tissue>
    </source>
</reference>
<sequence length="51" mass="5974">MSHYSLSSVLRLTKKRSLDFSLYQCAHHEKESRSCKGTSIRNLISCRWVVM</sequence>
<evidence type="ECO:0000313" key="1">
    <source>
        <dbReference type="EMBL" id="JAD98119.1"/>
    </source>
</evidence>
<organism evidence="1">
    <name type="scientific">Arundo donax</name>
    <name type="common">Giant reed</name>
    <name type="synonym">Donax arundinaceus</name>
    <dbReference type="NCBI Taxonomy" id="35708"/>
    <lineage>
        <taxon>Eukaryota</taxon>
        <taxon>Viridiplantae</taxon>
        <taxon>Streptophyta</taxon>
        <taxon>Embryophyta</taxon>
        <taxon>Tracheophyta</taxon>
        <taxon>Spermatophyta</taxon>
        <taxon>Magnoliopsida</taxon>
        <taxon>Liliopsida</taxon>
        <taxon>Poales</taxon>
        <taxon>Poaceae</taxon>
        <taxon>PACMAD clade</taxon>
        <taxon>Arundinoideae</taxon>
        <taxon>Arundineae</taxon>
        <taxon>Arundo</taxon>
    </lineage>
</organism>